<dbReference type="AlphaFoldDB" id="A0A7R7IYW2"/>
<accession>A0A7R7IYW2</accession>
<gene>
    <name evidence="1" type="ORF">GEOBRER4_n2781</name>
</gene>
<proteinExistence type="predicted"/>
<protein>
    <submittedName>
        <fullName evidence="1">Uncharacterized protein</fullName>
    </submittedName>
</protein>
<reference evidence="1 2" key="1">
    <citation type="submission" date="2020-06" db="EMBL/GenBank/DDBJ databases">
        <title>Interaction of electrochemicaly active bacteria, Geobacter bremensis R4 on different carbon anode.</title>
        <authorList>
            <person name="Meng L."/>
            <person name="Yoshida N."/>
        </authorList>
    </citation>
    <scope>NUCLEOTIDE SEQUENCE [LARGE SCALE GENOMIC DNA]</scope>
    <source>
        <strain evidence="1 2">R4</strain>
    </source>
</reference>
<evidence type="ECO:0000313" key="1">
    <source>
        <dbReference type="EMBL" id="BCO11473.1"/>
    </source>
</evidence>
<dbReference type="EMBL" id="AP023213">
    <property type="protein sequence ID" value="BCO11473.1"/>
    <property type="molecule type" value="Genomic_DNA"/>
</dbReference>
<sequence length="41" mass="4800">MSRRQGNYQTFIESRSTVKPLNSSVYQDKNVCLIAFLMFLL</sequence>
<name>A0A7R7IYW2_9BACT</name>
<keyword evidence="2" id="KW-1185">Reference proteome</keyword>
<organism evidence="1 2">
    <name type="scientific">Citrifermentans bremense</name>
    <dbReference type="NCBI Taxonomy" id="60035"/>
    <lineage>
        <taxon>Bacteria</taxon>
        <taxon>Pseudomonadati</taxon>
        <taxon>Thermodesulfobacteriota</taxon>
        <taxon>Desulfuromonadia</taxon>
        <taxon>Geobacterales</taxon>
        <taxon>Geobacteraceae</taxon>
        <taxon>Citrifermentans</taxon>
    </lineage>
</organism>
<dbReference type="Proteomes" id="UP000515472">
    <property type="component" value="Chromosome"/>
</dbReference>
<evidence type="ECO:0000313" key="2">
    <source>
        <dbReference type="Proteomes" id="UP000515472"/>
    </source>
</evidence>